<accession>A0ABR3JEH0</accession>
<evidence type="ECO:0000313" key="3">
    <source>
        <dbReference type="Proteomes" id="UP001556367"/>
    </source>
</evidence>
<comment type="caution">
    <text evidence="2">The sequence shown here is derived from an EMBL/GenBank/DDBJ whole genome shotgun (WGS) entry which is preliminary data.</text>
</comment>
<gene>
    <name evidence="2" type="ORF">HGRIS_005267</name>
</gene>
<feature type="compositionally biased region" description="Pro residues" evidence="1">
    <location>
        <begin position="182"/>
        <end position="200"/>
    </location>
</feature>
<protein>
    <submittedName>
        <fullName evidence="2">Uncharacterized protein</fullName>
    </submittedName>
</protein>
<dbReference type="EMBL" id="JASNQZ010000008">
    <property type="protein sequence ID" value="KAL0954125.1"/>
    <property type="molecule type" value="Genomic_DNA"/>
</dbReference>
<dbReference type="Proteomes" id="UP001556367">
    <property type="component" value="Unassembled WGS sequence"/>
</dbReference>
<evidence type="ECO:0000313" key="2">
    <source>
        <dbReference type="EMBL" id="KAL0954125.1"/>
    </source>
</evidence>
<reference evidence="3" key="1">
    <citation type="submission" date="2024-06" db="EMBL/GenBank/DDBJ databases">
        <title>Multi-omics analyses provide insights into the biosynthesis of the anticancer antibiotic pleurotin in Hohenbuehelia grisea.</title>
        <authorList>
            <person name="Weaver J.A."/>
            <person name="Alberti F."/>
        </authorList>
    </citation>
    <scope>NUCLEOTIDE SEQUENCE [LARGE SCALE GENOMIC DNA]</scope>
    <source>
        <strain evidence="3">T-177</strain>
    </source>
</reference>
<evidence type="ECO:0000256" key="1">
    <source>
        <dbReference type="SAM" id="MobiDB-lite"/>
    </source>
</evidence>
<keyword evidence="3" id="KW-1185">Reference proteome</keyword>
<sequence length="200" mass="20796">MTATYSPFFASGLLATSYHAPADLAAAFKPSTSAADLSRASLSRITASSSSLTLVMPSPLACSPSPACDTPTSPRHRRRRSSLSAVASMSALGSIKQSPVRDATIVAARYVASSPSATTPLRARSGSMSFARMIEMSTASCAEPIAEAPVALTEQPKRSRIGTIAASRVPVLRLKRGRRGPSPNPPPTSPLPPVPNVPRD</sequence>
<feature type="region of interest" description="Disordered" evidence="1">
    <location>
        <begin position="63"/>
        <end position="83"/>
    </location>
</feature>
<organism evidence="2 3">
    <name type="scientific">Hohenbuehelia grisea</name>
    <dbReference type="NCBI Taxonomy" id="104357"/>
    <lineage>
        <taxon>Eukaryota</taxon>
        <taxon>Fungi</taxon>
        <taxon>Dikarya</taxon>
        <taxon>Basidiomycota</taxon>
        <taxon>Agaricomycotina</taxon>
        <taxon>Agaricomycetes</taxon>
        <taxon>Agaricomycetidae</taxon>
        <taxon>Agaricales</taxon>
        <taxon>Pleurotineae</taxon>
        <taxon>Pleurotaceae</taxon>
        <taxon>Hohenbuehelia</taxon>
    </lineage>
</organism>
<proteinExistence type="predicted"/>
<feature type="region of interest" description="Disordered" evidence="1">
    <location>
        <begin position="159"/>
        <end position="200"/>
    </location>
</feature>
<name>A0ABR3JEH0_9AGAR</name>